<dbReference type="PROSITE" id="PS51192">
    <property type="entry name" value="HELICASE_ATP_BIND_1"/>
    <property type="match status" value="1"/>
</dbReference>
<dbReference type="Gene3D" id="3.40.50.300">
    <property type="entry name" value="P-loop containing nucleotide triphosphate hydrolases"/>
    <property type="match status" value="2"/>
</dbReference>
<feature type="domain" description="Helicase ATP-binding" evidence="6">
    <location>
        <begin position="15"/>
        <end position="181"/>
    </location>
</feature>
<dbReference type="InterPro" id="IPR013689">
    <property type="entry name" value="RNA_helicase_ATP-dep_HrpB_C"/>
</dbReference>
<dbReference type="GO" id="GO:0003676">
    <property type="term" value="F:nucleic acid binding"/>
    <property type="evidence" value="ECO:0007669"/>
    <property type="project" value="InterPro"/>
</dbReference>
<dbReference type="Proteomes" id="UP001139095">
    <property type="component" value="Unassembled WGS sequence"/>
</dbReference>
<dbReference type="PIRSF" id="PIRSF005496">
    <property type="entry name" value="ATP_hel_hrpB"/>
    <property type="match status" value="1"/>
</dbReference>
<evidence type="ECO:0000313" key="8">
    <source>
        <dbReference type="EMBL" id="MCB5162931.1"/>
    </source>
</evidence>
<dbReference type="NCBIfam" id="TIGR01970">
    <property type="entry name" value="DEAH_box_HrpB"/>
    <property type="match status" value="1"/>
</dbReference>
<evidence type="ECO:0000313" key="9">
    <source>
        <dbReference type="Proteomes" id="UP001139095"/>
    </source>
</evidence>
<keyword evidence="2" id="KW-0378">Hydrolase</keyword>
<evidence type="ECO:0000256" key="1">
    <source>
        <dbReference type="ARBA" id="ARBA00022741"/>
    </source>
</evidence>
<dbReference type="PROSITE" id="PS51194">
    <property type="entry name" value="HELICASE_CTER"/>
    <property type="match status" value="1"/>
</dbReference>
<dbReference type="InterPro" id="IPR049614">
    <property type="entry name" value="HrpB_DEXH"/>
</dbReference>
<feature type="region of interest" description="Disordered" evidence="5">
    <location>
        <begin position="821"/>
        <end position="846"/>
    </location>
</feature>
<dbReference type="Pfam" id="PF00271">
    <property type="entry name" value="Helicase_C"/>
    <property type="match status" value="1"/>
</dbReference>
<dbReference type="Pfam" id="PF08482">
    <property type="entry name" value="HrpB_C"/>
    <property type="match status" value="1"/>
</dbReference>
<evidence type="ECO:0000259" key="7">
    <source>
        <dbReference type="PROSITE" id="PS51194"/>
    </source>
</evidence>
<reference evidence="8" key="1">
    <citation type="submission" date="2021-10" db="EMBL/GenBank/DDBJ databases">
        <title>Marinomonas pontica sp. nov., isolated from the Black Sea.</title>
        <authorList>
            <person name="Zhao L.-H."/>
            <person name="Xue J.-H."/>
        </authorList>
    </citation>
    <scope>NUCLEOTIDE SEQUENCE</scope>
    <source>
        <strain evidence="8">E8</strain>
    </source>
</reference>
<evidence type="ECO:0000256" key="2">
    <source>
        <dbReference type="ARBA" id="ARBA00022801"/>
    </source>
</evidence>
<dbReference type="CDD" id="cd17990">
    <property type="entry name" value="DEXHc_HrpB"/>
    <property type="match status" value="1"/>
</dbReference>
<feature type="domain" description="Helicase C-terminal" evidence="7">
    <location>
        <begin position="199"/>
        <end position="374"/>
    </location>
</feature>
<proteinExistence type="predicted"/>
<dbReference type="AlphaFoldDB" id="A0A9X1IRD7"/>
<comment type="caution">
    <text evidence="8">The sequence shown here is derived from an EMBL/GenBank/DDBJ whole genome shotgun (WGS) entry which is preliminary data.</text>
</comment>
<dbReference type="Pfam" id="PF00270">
    <property type="entry name" value="DEAD"/>
    <property type="match status" value="1"/>
</dbReference>
<dbReference type="InterPro" id="IPR011545">
    <property type="entry name" value="DEAD/DEAH_box_helicase_dom"/>
</dbReference>
<dbReference type="Gene3D" id="1.20.120.1080">
    <property type="match status" value="1"/>
</dbReference>
<dbReference type="CDD" id="cd18791">
    <property type="entry name" value="SF2_C_RHA"/>
    <property type="match status" value="1"/>
</dbReference>
<dbReference type="FunFam" id="3.40.50.300:FF:002125">
    <property type="entry name" value="ATP-dependent helicase HrpB"/>
    <property type="match status" value="1"/>
</dbReference>
<organism evidence="8 9">
    <name type="scientific">Marinomonas algarum</name>
    <dbReference type="NCBI Taxonomy" id="2883105"/>
    <lineage>
        <taxon>Bacteria</taxon>
        <taxon>Pseudomonadati</taxon>
        <taxon>Pseudomonadota</taxon>
        <taxon>Gammaproteobacteria</taxon>
        <taxon>Oceanospirillales</taxon>
        <taxon>Oceanospirillaceae</taxon>
        <taxon>Marinomonas</taxon>
    </lineage>
</organism>
<dbReference type="GO" id="GO:0004386">
    <property type="term" value="F:helicase activity"/>
    <property type="evidence" value="ECO:0007669"/>
    <property type="project" value="UniProtKB-KW"/>
</dbReference>
<dbReference type="SMART" id="SM00847">
    <property type="entry name" value="HA2"/>
    <property type="match status" value="1"/>
</dbReference>
<name>A0A9X1IRD7_9GAMM</name>
<evidence type="ECO:0000256" key="5">
    <source>
        <dbReference type="SAM" id="MobiDB-lite"/>
    </source>
</evidence>
<dbReference type="EMBL" id="JAJATW010000027">
    <property type="protein sequence ID" value="MCB5162931.1"/>
    <property type="molecule type" value="Genomic_DNA"/>
</dbReference>
<dbReference type="GO" id="GO:0005524">
    <property type="term" value="F:ATP binding"/>
    <property type="evidence" value="ECO:0007669"/>
    <property type="project" value="UniProtKB-KW"/>
</dbReference>
<dbReference type="GO" id="GO:0016787">
    <property type="term" value="F:hydrolase activity"/>
    <property type="evidence" value="ECO:0007669"/>
    <property type="project" value="UniProtKB-KW"/>
</dbReference>
<dbReference type="InterPro" id="IPR001650">
    <property type="entry name" value="Helicase_C-like"/>
</dbReference>
<dbReference type="PANTHER" id="PTHR43519:SF1">
    <property type="entry name" value="ATP-DEPENDENT RNA HELICASE HRPB"/>
    <property type="match status" value="1"/>
</dbReference>
<dbReference type="InterPro" id="IPR014001">
    <property type="entry name" value="Helicase_ATP-bd"/>
</dbReference>
<dbReference type="SMART" id="SM00487">
    <property type="entry name" value="DEXDc"/>
    <property type="match status" value="1"/>
</dbReference>
<accession>A0A9X1IRD7</accession>
<protein>
    <submittedName>
        <fullName evidence="8">ATP-dependent helicase HrpB</fullName>
    </submittedName>
</protein>
<evidence type="ECO:0000259" key="6">
    <source>
        <dbReference type="PROSITE" id="PS51192"/>
    </source>
</evidence>
<dbReference type="SUPFAM" id="SSF52540">
    <property type="entry name" value="P-loop containing nucleoside triphosphate hydrolases"/>
    <property type="match status" value="1"/>
</dbReference>
<keyword evidence="3 8" id="KW-0347">Helicase</keyword>
<keyword evidence="9" id="KW-1185">Reference proteome</keyword>
<evidence type="ECO:0000256" key="3">
    <source>
        <dbReference type="ARBA" id="ARBA00022806"/>
    </source>
</evidence>
<dbReference type="InterPro" id="IPR010225">
    <property type="entry name" value="HrpB"/>
</dbReference>
<dbReference type="InterPro" id="IPR027417">
    <property type="entry name" value="P-loop_NTPase"/>
</dbReference>
<sequence length="846" mass="95308">MITELPIYSLIPELKQQLQQGHEAIIEAAPGAGKTTVVPLALLNEHWLGGRKMIMLEPRRLAAKAAAQRLAETLNEPLGKRVGYRIRHEGKDSQETQILVVTEGVLTRMLHDDPSLEDVALIIFDEFHERNLHSDLAFALCLQARELYRDEDPLRLLVMSATLDTELLEARLGCSTLVSHGRYFPITTHYGNKSLKVAQVTDEVVRLTCHAFAHETGSILVFLPGQREIRYAATQLQQRLGADPQVTILPLYGDLNLKEQEAVIQPVLAPARKIVLATAIAQTSLTIEGIRVVVDSGLSREARFDANTATTRLHTRRATQAETVQRMGRAGRTDKGVCYRWWSDTQQHQLAPQAQPQIEISDLSSLVMDLAKWGVQDRLELDWITAPPKSHWQQAIDLLVSLKALSHPFELSPLGEQMSLLGVEPRLARLLSDGQHRGQLERASAVCAILSEGDPFAHHHSDLSDRLYWLAGHYQATGKRPKSAYLKAQRQWQVRGAQLKITEQETESTVASSPVQESPEKEVSHLLVRAFSDRIARRTDQSSDKVRYKLSNGRMASLSPLDPCVQHEWLIVLEIGGHHGQEEDRIFLAYPLSLHTLQQDFSDLLVTRSHLAWSKKDARLLSEEQHWLGRICVEKRKLVSPSLTEVSTAVCQYIQQEGLSVLSWDAASKQLRARLQFAFLNDGNNQWPDCSDHGLLLTLDTWLGPYLGTVNNQQAMNKLALSDILLNQLTWDQQQQLNQLVPAKMSVPSGSRYVIDYEEGQPTLRVKLQEMFGCTVSPNVLGHPVRIELLSPGQRPLAVTLDLAFFWREVYPDVRKEMRGRYPKHPWPDNPLQAEATAKTNRALRQ</sequence>
<dbReference type="SMART" id="SM00490">
    <property type="entry name" value="HELICc"/>
    <property type="match status" value="1"/>
</dbReference>
<dbReference type="PANTHER" id="PTHR43519">
    <property type="entry name" value="ATP-DEPENDENT RNA HELICASE HRPB"/>
    <property type="match status" value="1"/>
</dbReference>
<dbReference type="RefSeq" id="WP_226755277.1">
    <property type="nucleotide sequence ID" value="NZ_JAJATW010000027.1"/>
</dbReference>
<keyword evidence="1" id="KW-0547">Nucleotide-binding</keyword>
<keyword evidence="4" id="KW-0067">ATP-binding</keyword>
<gene>
    <name evidence="8" type="primary">hrpB</name>
    <name evidence="8" type="ORF">LG368_13645</name>
</gene>
<dbReference type="InterPro" id="IPR007502">
    <property type="entry name" value="Helicase-assoc_dom"/>
</dbReference>
<evidence type="ECO:0000256" key="4">
    <source>
        <dbReference type="ARBA" id="ARBA00022840"/>
    </source>
</evidence>